<evidence type="ECO:0000256" key="2">
    <source>
        <dbReference type="ARBA" id="ARBA00022638"/>
    </source>
</evidence>
<dbReference type="PROSITE" id="PS51782">
    <property type="entry name" value="LYSM"/>
    <property type="match status" value="1"/>
</dbReference>
<feature type="domain" description="LysM" evidence="6">
    <location>
        <begin position="311"/>
        <end position="355"/>
    </location>
</feature>
<dbReference type="InterPro" id="IPR002901">
    <property type="entry name" value="MGlyc_endo_b_GlcNAc-like_dom"/>
</dbReference>
<proteinExistence type="predicted"/>
<protein>
    <recommendedName>
        <fullName evidence="4">Peptidoglycan hydrolase</fullName>
    </recommendedName>
</protein>
<accession>A0ABW9ZTN6</accession>
<keyword evidence="5" id="KW-0732">Signal</keyword>
<reference evidence="7 8" key="1">
    <citation type="submission" date="2020-01" db="EMBL/GenBank/DDBJ databases">
        <title>Genome analysis.</title>
        <authorList>
            <person name="Wu S."/>
            <person name="Wang G."/>
        </authorList>
    </citation>
    <scope>NUCLEOTIDE SEQUENCE [LARGE SCALE GENOMIC DNA]</scope>
    <source>
        <strain evidence="7 8">SYL130</strain>
    </source>
</reference>
<sequence length="367" mass="40746">MKKLILFFSLLTAVAVQAQKEKGEAYINTYKEIAIAEMIRSGVPASITLAQGILESQYGESELVKSSNNHFGIKCKTEWTGPKVYHDDDEKGECFRVYATPEESFRDHSDFLKTRPHYAFLFKLDPTDYDGWAKGLKKAGYATLPTYPQRLMKIINDYNLQQYSLEALARIKNPPLTPVIESTAALVKETALEPNKIALDAKDTTAQPSEPIAKAIETETAKQAVLTDSLVKNTAIEPGTVAKKTYPAGVFTINHTKVIYANEGISLLSLANQYDISLSKLIEFNDLPEMDILDTDRLLFIEKKMKKGAGDFHIVTTGETLHDVSQVEGVRLESLAEYNRLSKNATVKPGDKLFLHPIATASVKAPK</sequence>
<dbReference type="Pfam" id="PF01832">
    <property type="entry name" value="Glucosaminidase"/>
    <property type="match status" value="1"/>
</dbReference>
<evidence type="ECO:0000256" key="4">
    <source>
        <dbReference type="ARBA" id="ARBA00032108"/>
    </source>
</evidence>
<evidence type="ECO:0000256" key="3">
    <source>
        <dbReference type="ARBA" id="ARBA00022801"/>
    </source>
</evidence>
<dbReference type="PANTHER" id="PTHR33308:SF9">
    <property type="entry name" value="PEPTIDOGLYCAN HYDROLASE FLGJ"/>
    <property type="match status" value="1"/>
</dbReference>
<dbReference type="PANTHER" id="PTHR33308">
    <property type="entry name" value="PEPTIDOGLYCAN HYDROLASE FLGJ"/>
    <property type="match status" value="1"/>
</dbReference>
<keyword evidence="1" id="KW-0929">Antimicrobial</keyword>
<dbReference type="Pfam" id="PF01476">
    <property type="entry name" value="LysM"/>
    <property type="match status" value="2"/>
</dbReference>
<evidence type="ECO:0000259" key="6">
    <source>
        <dbReference type="PROSITE" id="PS51782"/>
    </source>
</evidence>
<feature type="signal peptide" evidence="5">
    <location>
        <begin position="1"/>
        <end position="18"/>
    </location>
</feature>
<dbReference type="InterPro" id="IPR051056">
    <property type="entry name" value="Glycosyl_Hydrolase_73"/>
</dbReference>
<dbReference type="CDD" id="cd00118">
    <property type="entry name" value="LysM"/>
    <property type="match status" value="1"/>
</dbReference>
<dbReference type="SMART" id="SM00047">
    <property type="entry name" value="LYZ2"/>
    <property type="match status" value="1"/>
</dbReference>
<gene>
    <name evidence="7" type="ORF">GWC95_07850</name>
</gene>
<evidence type="ECO:0000256" key="5">
    <source>
        <dbReference type="SAM" id="SignalP"/>
    </source>
</evidence>
<keyword evidence="8" id="KW-1185">Reference proteome</keyword>
<organism evidence="7 8">
    <name type="scientific">Sediminibacterium roseum</name>
    <dbReference type="NCBI Taxonomy" id="1978412"/>
    <lineage>
        <taxon>Bacteria</taxon>
        <taxon>Pseudomonadati</taxon>
        <taxon>Bacteroidota</taxon>
        <taxon>Chitinophagia</taxon>
        <taxon>Chitinophagales</taxon>
        <taxon>Chitinophagaceae</taxon>
        <taxon>Sediminibacterium</taxon>
    </lineage>
</organism>
<feature type="chain" id="PRO_5046049618" description="Peptidoglycan hydrolase" evidence="5">
    <location>
        <begin position="19"/>
        <end position="367"/>
    </location>
</feature>
<dbReference type="SUPFAM" id="SSF54106">
    <property type="entry name" value="LysM domain"/>
    <property type="match status" value="1"/>
</dbReference>
<dbReference type="InterPro" id="IPR036779">
    <property type="entry name" value="LysM_dom_sf"/>
</dbReference>
<dbReference type="EMBL" id="JAACJS010000011">
    <property type="protein sequence ID" value="NCI49830.1"/>
    <property type="molecule type" value="Genomic_DNA"/>
</dbReference>
<comment type="caution">
    <text evidence="7">The sequence shown here is derived from an EMBL/GenBank/DDBJ whole genome shotgun (WGS) entry which is preliminary data.</text>
</comment>
<dbReference type="Proteomes" id="UP000753802">
    <property type="component" value="Unassembled WGS sequence"/>
</dbReference>
<dbReference type="InterPro" id="IPR018392">
    <property type="entry name" value="LysM"/>
</dbReference>
<dbReference type="Gene3D" id="3.10.350.10">
    <property type="entry name" value="LysM domain"/>
    <property type="match status" value="1"/>
</dbReference>
<dbReference type="RefSeq" id="WP_161818137.1">
    <property type="nucleotide sequence ID" value="NZ_JAACJS010000011.1"/>
</dbReference>
<evidence type="ECO:0000313" key="8">
    <source>
        <dbReference type="Proteomes" id="UP000753802"/>
    </source>
</evidence>
<keyword evidence="3" id="KW-0378">Hydrolase</keyword>
<name>A0ABW9ZTN6_9BACT</name>
<dbReference type="Gene3D" id="1.10.530.10">
    <property type="match status" value="1"/>
</dbReference>
<evidence type="ECO:0000313" key="7">
    <source>
        <dbReference type="EMBL" id="NCI49830.1"/>
    </source>
</evidence>
<keyword evidence="2" id="KW-0081">Bacteriolytic enzyme</keyword>
<evidence type="ECO:0000256" key="1">
    <source>
        <dbReference type="ARBA" id="ARBA00022529"/>
    </source>
</evidence>